<dbReference type="Gene3D" id="3.30.565.10">
    <property type="entry name" value="Histidine kinase-like ATPase, C-terminal domain"/>
    <property type="match status" value="1"/>
</dbReference>
<dbReference type="PROSITE" id="PS50112">
    <property type="entry name" value="PAS"/>
    <property type="match status" value="2"/>
</dbReference>
<evidence type="ECO:0000256" key="1">
    <source>
        <dbReference type="ARBA" id="ARBA00000085"/>
    </source>
</evidence>
<evidence type="ECO:0000256" key="11">
    <source>
        <dbReference type="SAM" id="MobiDB-lite"/>
    </source>
</evidence>
<dbReference type="InterPro" id="IPR004358">
    <property type="entry name" value="Sig_transdc_His_kin-like_C"/>
</dbReference>
<dbReference type="SUPFAM" id="SSF47384">
    <property type="entry name" value="Homodimeric domain of signal transducing histidine kinase"/>
    <property type="match status" value="1"/>
</dbReference>
<evidence type="ECO:0000256" key="12">
    <source>
        <dbReference type="SAM" id="Phobius"/>
    </source>
</evidence>
<feature type="transmembrane region" description="Helical" evidence="12">
    <location>
        <begin position="87"/>
        <end position="105"/>
    </location>
</feature>
<evidence type="ECO:0000259" key="15">
    <source>
        <dbReference type="PROSITE" id="PS50113"/>
    </source>
</evidence>
<evidence type="ECO:0000256" key="5">
    <source>
        <dbReference type="ARBA" id="ARBA00022679"/>
    </source>
</evidence>
<evidence type="ECO:0000256" key="10">
    <source>
        <dbReference type="SAM" id="Coils"/>
    </source>
</evidence>
<keyword evidence="17" id="KW-1185">Reference proteome</keyword>
<comment type="subcellular location">
    <subcellularLocation>
        <location evidence="2">Cell membrane</location>
    </subcellularLocation>
</comment>
<evidence type="ECO:0000256" key="7">
    <source>
        <dbReference type="ARBA" id="ARBA00023012"/>
    </source>
</evidence>
<keyword evidence="10" id="KW-0175">Coiled coil</keyword>
<dbReference type="CDD" id="cd00082">
    <property type="entry name" value="HisKA"/>
    <property type="match status" value="1"/>
</dbReference>
<dbReference type="Pfam" id="PF13188">
    <property type="entry name" value="PAS_8"/>
    <property type="match status" value="1"/>
</dbReference>
<dbReference type="PROSITE" id="PS50113">
    <property type="entry name" value="PAC"/>
    <property type="match status" value="1"/>
</dbReference>
<dbReference type="InterPro" id="IPR003594">
    <property type="entry name" value="HATPase_dom"/>
</dbReference>
<keyword evidence="7" id="KW-0902">Two-component regulatory system</keyword>
<evidence type="ECO:0000256" key="3">
    <source>
        <dbReference type="ARBA" id="ARBA00012438"/>
    </source>
</evidence>
<dbReference type="EMBL" id="BOPF01000013">
    <property type="protein sequence ID" value="GIJ46958.1"/>
    <property type="molecule type" value="Genomic_DNA"/>
</dbReference>
<dbReference type="SMART" id="SM00091">
    <property type="entry name" value="PAS"/>
    <property type="match status" value="2"/>
</dbReference>
<feature type="domain" description="Histidine kinase" evidence="13">
    <location>
        <begin position="407"/>
        <end position="621"/>
    </location>
</feature>
<keyword evidence="12" id="KW-1133">Transmembrane helix</keyword>
<dbReference type="InterPro" id="IPR050351">
    <property type="entry name" value="BphY/WalK/GraS-like"/>
</dbReference>
<evidence type="ECO:0000256" key="8">
    <source>
        <dbReference type="ARBA" id="ARBA00023136"/>
    </source>
</evidence>
<keyword evidence="5" id="KW-0808">Transferase</keyword>
<dbReference type="GO" id="GO:0005886">
    <property type="term" value="C:plasma membrane"/>
    <property type="evidence" value="ECO:0007669"/>
    <property type="project" value="UniProtKB-SubCell"/>
</dbReference>
<dbReference type="PROSITE" id="PS50109">
    <property type="entry name" value="HIS_KIN"/>
    <property type="match status" value="1"/>
</dbReference>
<dbReference type="FunFam" id="3.30.565.10:FF:000006">
    <property type="entry name" value="Sensor histidine kinase WalK"/>
    <property type="match status" value="1"/>
</dbReference>
<evidence type="ECO:0000259" key="14">
    <source>
        <dbReference type="PROSITE" id="PS50112"/>
    </source>
</evidence>
<dbReference type="Pfam" id="PF00512">
    <property type="entry name" value="HisKA"/>
    <property type="match status" value="1"/>
</dbReference>
<gene>
    <name evidence="16" type="ORF">Val02_38440</name>
</gene>
<dbReference type="CDD" id="cd00130">
    <property type="entry name" value="PAS"/>
    <property type="match status" value="1"/>
</dbReference>
<keyword evidence="12" id="KW-0812">Transmembrane</keyword>
<comment type="catalytic activity">
    <reaction evidence="1">
        <text>ATP + protein L-histidine = ADP + protein N-phospho-L-histidine.</text>
        <dbReference type="EC" id="2.7.13.3"/>
    </reaction>
</comment>
<dbReference type="SMART" id="SM00387">
    <property type="entry name" value="HATPase_c"/>
    <property type="match status" value="1"/>
</dbReference>
<feature type="coiled-coil region" evidence="10">
    <location>
        <begin position="362"/>
        <end position="404"/>
    </location>
</feature>
<keyword evidence="4" id="KW-0597">Phosphoprotein</keyword>
<evidence type="ECO:0000256" key="4">
    <source>
        <dbReference type="ARBA" id="ARBA00022553"/>
    </source>
</evidence>
<dbReference type="GO" id="GO:0030295">
    <property type="term" value="F:protein kinase activator activity"/>
    <property type="evidence" value="ECO:0007669"/>
    <property type="project" value="TreeGrafter"/>
</dbReference>
<dbReference type="NCBIfam" id="TIGR00229">
    <property type="entry name" value="sensory_box"/>
    <property type="match status" value="1"/>
</dbReference>
<dbReference type="Gene3D" id="3.30.450.20">
    <property type="entry name" value="PAS domain"/>
    <property type="match status" value="3"/>
</dbReference>
<feature type="compositionally biased region" description="Basic and acidic residues" evidence="11">
    <location>
        <begin position="621"/>
        <end position="638"/>
    </location>
</feature>
<protein>
    <recommendedName>
        <fullName evidence="9">Sensor-like histidine kinase SenX3</fullName>
        <ecNumber evidence="3">2.7.13.3</ecNumber>
    </recommendedName>
</protein>
<dbReference type="GO" id="GO:0006355">
    <property type="term" value="P:regulation of DNA-templated transcription"/>
    <property type="evidence" value="ECO:0007669"/>
    <property type="project" value="InterPro"/>
</dbReference>
<dbReference type="InterPro" id="IPR003661">
    <property type="entry name" value="HisK_dim/P_dom"/>
</dbReference>
<reference evidence="16" key="1">
    <citation type="submission" date="2021-01" db="EMBL/GenBank/DDBJ databases">
        <title>Whole genome shotgun sequence of Virgisporangium aliadipatigenens NBRC 105644.</title>
        <authorList>
            <person name="Komaki H."/>
            <person name="Tamura T."/>
        </authorList>
    </citation>
    <scope>NUCLEOTIDE SEQUENCE</scope>
    <source>
        <strain evidence="16">NBRC 105644</strain>
    </source>
</reference>
<feature type="transmembrane region" description="Helical" evidence="12">
    <location>
        <begin position="12"/>
        <end position="34"/>
    </location>
</feature>
<comment type="caution">
    <text evidence="16">The sequence shown here is derived from an EMBL/GenBank/DDBJ whole genome shotgun (WGS) entry which is preliminary data.</text>
</comment>
<dbReference type="PRINTS" id="PR00344">
    <property type="entry name" value="BCTRLSENSOR"/>
</dbReference>
<dbReference type="Gene3D" id="1.10.287.130">
    <property type="match status" value="1"/>
</dbReference>
<feature type="domain" description="PAS" evidence="14">
    <location>
        <begin position="244"/>
        <end position="301"/>
    </location>
</feature>
<evidence type="ECO:0000256" key="2">
    <source>
        <dbReference type="ARBA" id="ARBA00004236"/>
    </source>
</evidence>
<evidence type="ECO:0000256" key="6">
    <source>
        <dbReference type="ARBA" id="ARBA00022777"/>
    </source>
</evidence>
<dbReference type="SUPFAM" id="SSF55874">
    <property type="entry name" value="ATPase domain of HSP90 chaperone/DNA topoisomerase II/histidine kinase"/>
    <property type="match status" value="1"/>
</dbReference>
<evidence type="ECO:0000313" key="17">
    <source>
        <dbReference type="Proteomes" id="UP000619260"/>
    </source>
</evidence>
<dbReference type="Pfam" id="PF02518">
    <property type="entry name" value="HATPase_c"/>
    <property type="match status" value="1"/>
</dbReference>
<evidence type="ECO:0000313" key="16">
    <source>
        <dbReference type="EMBL" id="GIJ46958.1"/>
    </source>
</evidence>
<dbReference type="GO" id="GO:0000155">
    <property type="term" value="F:phosphorelay sensor kinase activity"/>
    <property type="evidence" value="ECO:0007669"/>
    <property type="project" value="InterPro"/>
</dbReference>
<dbReference type="SUPFAM" id="SSF55785">
    <property type="entry name" value="PYP-like sensor domain (PAS domain)"/>
    <property type="match status" value="2"/>
</dbReference>
<dbReference type="Pfam" id="PF00989">
    <property type="entry name" value="PAS"/>
    <property type="match status" value="1"/>
</dbReference>
<dbReference type="InterPro" id="IPR036890">
    <property type="entry name" value="HATPase_C_sf"/>
</dbReference>
<feature type="region of interest" description="Disordered" evidence="11">
    <location>
        <begin position="619"/>
        <end position="638"/>
    </location>
</feature>
<keyword evidence="8 12" id="KW-0472">Membrane</keyword>
<dbReference type="AlphaFoldDB" id="A0A8J3YNL1"/>
<dbReference type="GO" id="GO:0007234">
    <property type="term" value="P:osmosensory signaling via phosphorelay pathway"/>
    <property type="evidence" value="ECO:0007669"/>
    <property type="project" value="TreeGrafter"/>
</dbReference>
<dbReference type="InterPro" id="IPR035965">
    <property type="entry name" value="PAS-like_dom_sf"/>
</dbReference>
<dbReference type="InterPro" id="IPR036097">
    <property type="entry name" value="HisK_dim/P_sf"/>
</dbReference>
<accession>A0A8J3YNL1</accession>
<dbReference type="InterPro" id="IPR013767">
    <property type="entry name" value="PAS_fold"/>
</dbReference>
<dbReference type="Proteomes" id="UP000619260">
    <property type="component" value="Unassembled WGS sequence"/>
</dbReference>
<evidence type="ECO:0000256" key="9">
    <source>
        <dbReference type="ARBA" id="ARBA00039401"/>
    </source>
</evidence>
<sequence>MPTTVEAWHVAAVANGIIAAAYLGICAAILIPLYRTAQLRSNKLGVATASIFFSCAVHHGGHTFHLLAPMLGWHLHSGEAMRASFNWYMASWDVLSVVVALYYWTLRRTYGSLMKGAKLFEDLEERARAADRLAEQRGALLSAVLDSIVDGVVVADADGNVLVLNPAAERYLRGGSADTDVNAALVRARAGETITGAEILVERGDRHIPLLINANPLTGDQGGSVVVLHDITELRRHDEQRRESEEVLRLLLDGARDYSILMLDPTGVVCSWSANAERMHGYSAEEAIGVSYRSLFDADDRAAGVPERLLADARAHGRAEISGLRVRRDGTAFHAQTVVTPVFAGDGALRGFVTVANDITERRRHEQAILDLNNELENRVAERTAQLERQANELRTTNSELEAFSYSVSHDLRAPLRAMNGFAAMIEEEHGHLLPEAGRRQLAKVRSAAQQMGQLIDALLAFSRLQRQAMNVAPLDPADLVRDVWDELAPDREGRDVTLDVGDLPGCDGDVRLLRQVFGNLLGNAVKYTAKVEQARIEVGGRVDGSEVEYWVRDNGAGFDMRYADKLFKVFQRLHRASEFDGTGIGLALVARIVSRHGGRVRAEGSPGEGATFHLVLPRTTTDERAPTPQRELADVAH</sequence>
<dbReference type="PANTHER" id="PTHR42878">
    <property type="entry name" value="TWO-COMPONENT HISTIDINE KINASE"/>
    <property type="match status" value="1"/>
</dbReference>
<dbReference type="RefSeq" id="WP_203900485.1">
    <property type="nucleotide sequence ID" value="NZ_BOPF01000013.1"/>
</dbReference>
<keyword evidence="6" id="KW-0418">Kinase</keyword>
<dbReference type="PANTHER" id="PTHR42878:SF15">
    <property type="entry name" value="BACTERIOPHYTOCHROME"/>
    <property type="match status" value="1"/>
</dbReference>
<dbReference type="InterPro" id="IPR000014">
    <property type="entry name" value="PAS"/>
</dbReference>
<dbReference type="EC" id="2.7.13.3" evidence="3"/>
<feature type="domain" description="PAC" evidence="15">
    <location>
        <begin position="317"/>
        <end position="371"/>
    </location>
</feature>
<organism evidence="16 17">
    <name type="scientific">Virgisporangium aliadipatigenens</name>
    <dbReference type="NCBI Taxonomy" id="741659"/>
    <lineage>
        <taxon>Bacteria</taxon>
        <taxon>Bacillati</taxon>
        <taxon>Actinomycetota</taxon>
        <taxon>Actinomycetes</taxon>
        <taxon>Micromonosporales</taxon>
        <taxon>Micromonosporaceae</taxon>
        <taxon>Virgisporangium</taxon>
    </lineage>
</organism>
<name>A0A8J3YNL1_9ACTN</name>
<dbReference type="GO" id="GO:0000156">
    <property type="term" value="F:phosphorelay response regulator activity"/>
    <property type="evidence" value="ECO:0007669"/>
    <property type="project" value="TreeGrafter"/>
</dbReference>
<feature type="domain" description="PAS" evidence="14">
    <location>
        <begin position="137"/>
        <end position="172"/>
    </location>
</feature>
<dbReference type="InterPro" id="IPR000700">
    <property type="entry name" value="PAS-assoc_C"/>
</dbReference>
<evidence type="ECO:0000259" key="13">
    <source>
        <dbReference type="PROSITE" id="PS50109"/>
    </source>
</evidence>
<proteinExistence type="predicted"/>
<dbReference type="SMART" id="SM00388">
    <property type="entry name" value="HisKA"/>
    <property type="match status" value="1"/>
</dbReference>
<dbReference type="InterPro" id="IPR005467">
    <property type="entry name" value="His_kinase_dom"/>
</dbReference>